<dbReference type="Proteomes" id="UP000479000">
    <property type="component" value="Unassembled WGS sequence"/>
</dbReference>
<name>A0A6H5G945_9HEMI</name>
<accession>A0A6H5G945</accession>
<evidence type="ECO:0000313" key="1">
    <source>
        <dbReference type="EMBL" id="CAA9998759.1"/>
    </source>
</evidence>
<dbReference type="EMBL" id="CADCXU010007327">
    <property type="protein sequence ID" value="CAA9998759.1"/>
    <property type="molecule type" value="Genomic_DNA"/>
</dbReference>
<reference evidence="1 2" key="1">
    <citation type="submission" date="2020-02" db="EMBL/GenBank/DDBJ databases">
        <authorList>
            <person name="Ferguson B K."/>
        </authorList>
    </citation>
    <scope>NUCLEOTIDE SEQUENCE [LARGE SCALE GENOMIC DNA]</scope>
</reference>
<protein>
    <submittedName>
        <fullName evidence="1">Uncharacterized protein</fullName>
    </submittedName>
</protein>
<proteinExistence type="predicted"/>
<organism evidence="1 2">
    <name type="scientific">Nesidiocoris tenuis</name>
    <dbReference type="NCBI Taxonomy" id="355587"/>
    <lineage>
        <taxon>Eukaryota</taxon>
        <taxon>Metazoa</taxon>
        <taxon>Ecdysozoa</taxon>
        <taxon>Arthropoda</taxon>
        <taxon>Hexapoda</taxon>
        <taxon>Insecta</taxon>
        <taxon>Pterygota</taxon>
        <taxon>Neoptera</taxon>
        <taxon>Paraneoptera</taxon>
        <taxon>Hemiptera</taxon>
        <taxon>Heteroptera</taxon>
        <taxon>Panheteroptera</taxon>
        <taxon>Cimicomorpha</taxon>
        <taxon>Miridae</taxon>
        <taxon>Dicyphina</taxon>
        <taxon>Nesidiocoris</taxon>
    </lineage>
</organism>
<keyword evidence="2" id="KW-1185">Reference proteome</keyword>
<dbReference type="AlphaFoldDB" id="A0A6H5G945"/>
<feature type="non-terminal residue" evidence="1">
    <location>
        <position position="137"/>
    </location>
</feature>
<evidence type="ECO:0000313" key="2">
    <source>
        <dbReference type="Proteomes" id="UP000479000"/>
    </source>
</evidence>
<sequence length="137" mass="15669">MIITHHPYIIPHVHNHHQSIAIMILIPSIPNFFTAAPVTRQIRGRHTEKCGAPFEKPSEFESSEHRHFEAGDDLRRSARQIGRSARHLPQDYTYVMCSIMQPIQILSSAPGCPVLQTCLSQSTLCYQKNFFLLPHQN</sequence>
<gene>
    <name evidence="1" type="ORF">NTEN_LOCUS5042</name>
</gene>